<reference evidence="2" key="1">
    <citation type="submission" date="2014-02" db="EMBL/GenBank/DDBJ databases">
        <title>Complete genome sequence and comparative genomic analysis of the nitrogen-fixing bacterium Leptospirillum ferriphilum YSK.</title>
        <authorList>
            <person name="Guo X."/>
            <person name="Yin H."/>
            <person name="Liang Y."/>
            <person name="Hu Q."/>
            <person name="Ma L."/>
            <person name="Xiao Y."/>
            <person name="Zhang X."/>
            <person name="Qiu G."/>
            <person name="Liu X."/>
        </authorList>
    </citation>
    <scope>NUCLEOTIDE SEQUENCE [LARGE SCALE GENOMIC DNA]</scope>
    <source>
        <strain evidence="2">YSK</strain>
    </source>
</reference>
<gene>
    <name evidence="1" type="ORF">Y981_00830</name>
</gene>
<dbReference type="EMBL" id="CP007243">
    <property type="protein sequence ID" value="AIA31382.1"/>
    <property type="molecule type" value="Genomic_DNA"/>
</dbReference>
<organism evidence="1 2">
    <name type="scientific">Leptospirillum ferriphilum YSK</name>
    <dbReference type="NCBI Taxonomy" id="1441628"/>
    <lineage>
        <taxon>Bacteria</taxon>
        <taxon>Pseudomonadati</taxon>
        <taxon>Nitrospirota</taxon>
        <taxon>Nitrospiria</taxon>
        <taxon>Nitrospirales</taxon>
        <taxon>Nitrospiraceae</taxon>
        <taxon>Leptospirillum</taxon>
    </lineage>
</organism>
<keyword evidence="2" id="KW-1185">Reference proteome</keyword>
<name>A0A059Y1M9_9BACT</name>
<accession>A0A059Y1M9</accession>
<dbReference type="HOGENOM" id="CLU_2898747_0_0_0"/>
<proteinExistence type="predicted"/>
<dbReference type="KEGG" id="lfp:Y981_00830"/>
<protein>
    <submittedName>
        <fullName evidence="1">Uncharacterized protein</fullName>
    </submittedName>
</protein>
<evidence type="ECO:0000313" key="2">
    <source>
        <dbReference type="Proteomes" id="UP000027059"/>
    </source>
</evidence>
<dbReference type="AlphaFoldDB" id="A0A059Y1M9"/>
<reference evidence="1 2" key="2">
    <citation type="journal article" date="2015" name="Biomed. Res. Int.">
        <title>Effects of Arsenite Resistance on the Growth and Functional Gene Expression of Leptospirillum ferriphilum and Acidithiobacillus thiooxidans in Pure Culture and Coculture.</title>
        <authorList>
            <person name="Jiang H."/>
            <person name="Liang Y."/>
            <person name="Yin H."/>
            <person name="Xiao Y."/>
            <person name="Guo X."/>
            <person name="Xu Y."/>
            <person name="Hu Q."/>
            <person name="Liu H."/>
            <person name="Liu X."/>
        </authorList>
    </citation>
    <scope>NUCLEOTIDE SEQUENCE [LARGE SCALE GENOMIC DNA]</scope>
    <source>
        <strain evidence="1 2">YSK</strain>
    </source>
</reference>
<evidence type="ECO:0000313" key="1">
    <source>
        <dbReference type="EMBL" id="AIA31382.1"/>
    </source>
</evidence>
<sequence>MERIFPGKIPGGSLFNLLLPFSVGGNENLVPRKRGDVLKESTWRVVSGAMRAAPSPETGLFQ</sequence>
<dbReference type="Proteomes" id="UP000027059">
    <property type="component" value="Chromosome"/>
</dbReference>